<dbReference type="KEGG" id="paek:D3873_01250"/>
<proteinExistence type="predicted"/>
<gene>
    <name evidence="2" type="ORF">D3873_01250</name>
</gene>
<feature type="transmembrane region" description="Helical" evidence="1">
    <location>
        <begin position="12"/>
        <end position="30"/>
    </location>
</feature>
<accession>A0A385YQ33</accession>
<organism evidence="2 3">
    <name type="scientific">Paenisporosarcina cavernae</name>
    <dbReference type="NCBI Taxonomy" id="2320858"/>
    <lineage>
        <taxon>Bacteria</taxon>
        <taxon>Bacillati</taxon>
        <taxon>Bacillota</taxon>
        <taxon>Bacilli</taxon>
        <taxon>Bacillales</taxon>
        <taxon>Caryophanaceae</taxon>
        <taxon>Paenisporosarcina</taxon>
    </lineage>
</organism>
<feature type="transmembrane region" description="Helical" evidence="1">
    <location>
        <begin position="36"/>
        <end position="55"/>
    </location>
</feature>
<reference evidence="3" key="1">
    <citation type="submission" date="2018-09" db="EMBL/GenBank/DDBJ databases">
        <authorList>
            <person name="Zhu H."/>
        </authorList>
    </citation>
    <scope>NUCLEOTIDE SEQUENCE [LARGE SCALE GENOMIC DNA]</scope>
    <source>
        <strain evidence="3">K2R23-3</strain>
    </source>
</reference>
<evidence type="ECO:0000256" key="1">
    <source>
        <dbReference type="SAM" id="Phobius"/>
    </source>
</evidence>
<protein>
    <submittedName>
        <fullName evidence="2">Uncharacterized protein</fullName>
    </submittedName>
</protein>
<dbReference type="EMBL" id="CP032418">
    <property type="protein sequence ID" value="AYC28561.1"/>
    <property type="molecule type" value="Genomic_DNA"/>
</dbReference>
<dbReference type="AlphaFoldDB" id="A0A385YQ33"/>
<evidence type="ECO:0000313" key="3">
    <source>
        <dbReference type="Proteomes" id="UP000265725"/>
    </source>
</evidence>
<sequence>MEHEVQTIKINQPALILKAFAVGVPIIVFFKLLEYNLLLAIGATLLVALYEVWMIRMEVNKPFHFYQDRFDGTVNSIGIKMSYDEIESVEVTDKHFVIVTHDNKRTKKMKRNPRSEQLLQYLTMRVPEKIRAV</sequence>
<dbReference type="RefSeq" id="WP_119882306.1">
    <property type="nucleotide sequence ID" value="NZ_CP032418.1"/>
</dbReference>
<keyword evidence="3" id="KW-1185">Reference proteome</keyword>
<keyword evidence="1" id="KW-1133">Transmembrane helix</keyword>
<keyword evidence="1" id="KW-0472">Membrane</keyword>
<evidence type="ECO:0000313" key="2">
    <source>
        <dbReference type="EMBL" id="AYC28561.1"/>
    </source>
</evidence>
<keyword evidence="1" id="KW-0812">Transmembrane</keyword>
<dbReference type="Proteomes" id="UP000265725">
    <property type="component" value="Chromosome"/>
</dbReference>
<name>A0A385YQ33_9BACL</name>